<gene>
    <name evidence="1" type="ORF">HED52_18945</name>
</gene>
<comment type="caution">
    <text evidence="1">The sequence shown here is derived from an EMBL/GenBank/DDBJ whole genome shotgun (WGS) entry which is preliminary data.</text>
</comment>
<dbReference type="EMBL" id="JAAVLR010000002">
    <property type="protein sequence ID" value="NKC28932.1"/>
    <property type="molecule type" value="Genomic_DNA"/>
</dbReference>
<sequence>MARLLSIRSSSSWQQGRDIAKDQEVIGILTAQVQSTRRMARDQSNNFASRMEKLHNEGDGARRSDLGGVRLGFASEKDDQLAKASRTSLNEFGETGQTAFNNKIAIWSGGYVNFGDFNADETAISSTTVGASGGIDYRFS</sequence>
<proteinExistence type="predicted"/>
<evidence type="ECO:0000313" key="1">
    <source>
        <dbReference type="EMBL" id="NKC28932.1"/>
    </source>
</evidence>
<protein>
    <submittedName>
        <fullName evidence="1">Uncharacterized protein</fullName>
    </submittedName>
</protein>
<evidence type="ECO:0000313" key="2">
    <source>
        <dbReference type="Proteomes" id="UP000568486"/>
    </source>
</evidence>
<name>A0ABX1DZH3_9HYPH</name>
<reference evidence="1 2" key="1">
    <citation type="submission" date="2020-03" db="EMBL/GenBank/DDBJ databases">
        <title>Whole genome sequencing of clinical and environmental type strains of Ochrobactrum.</title>
        <authorList>
            <person name="Dharne M."/>
        </authorList>
    </citation>
    <scope>NUCLEOTIDE SEQUENCE [LARGE SCALE GENOMIC DNA]</scope>
    <source>
        <strain evidence="1 2">DSM 22292</strain>
    </source>
</reference>
<organism evidence="1 2">
    <name type="scientific">Brucella ciceri</name>
    <dbReference type="NCBI Taxonomy" id="391287"/>
    <lineage>
        <taxon>Bacteria</taxon>
        <taxon>Pseudomonadati</taxon>
        <taxon>Pseudomonadota</taxon>
        <taxon>Alphaproteobacteria</taxon>
        <taxon>Hyphomicrobiales</taxon>
        <taxon>Brucellaceae</taxon>
        <taxon>Brucella/Ochrobactrum group</taxon>
        <taxon>Brucella</taxon>
    </lineage>
</organism>
<keyword evidence="2" id="KW-1185">Reference proteome</keyword>
<dbReference type="Proteomes" id="UP000568486">
    <property type="component" value="Unassembled WGS sequence"/>
</dbReference>
<accession>A0ABX1DZH3</accession>